<protein>
    <submittedName>
        <fullName evidence="1">Uncharacterized protein</fullName>
    </submittedName>
</protein>
<organism evidence="1">
    <name type="scientific">virus sp. ctoYX9</name>
    <dbReference type="NCBI Taxonomy" id="2825822"/>
    <lineage>
        <taxon>Viruses</taxon>
    </lineage>
</organism>
<reference evidence="1" key="1">
    <citation type="journal article" date="2021" name="Proc. Natl. Acad. Sci. U.S.A.">
        <title>A Catalog of Tens of Thousands of Viruses from Human Metagenomes Reveals Hidden Associations with Chronic Diseases.</title>
        <authorList>
            <person name="Tisza M.J."/>
            <person name="Buck C.B."/>
        </authorList>
    </citation>
    <scope>NUCLEOTIDE SEQUENCE</scope>
    <source>
        <strain evidence="1">CtoYX9</strain>
    </source>
</reference>
<name>A0A8S5RPC9_9VIRU</name>
<accession>A0A8S5RPC9</accession>
<proteinExistence type="predicted"/>
<evidence type="ECO:0000313" key="1">
    <source>
        <dbReference type="EMBL" id="DAE33002.1"/>
    </source>
</evidence>
<sequence length="249" mass="28352">MRRFISYAKSNIMAETRLIPNRPANDESKIPAHDKDMIAYIVAFAIPNQKAFALWHPEFLDSSGKLNKTGRAACTQFFTYSKNREYADSYAAYLKEFLSKKECGTKPETSAIIDDARKDNARVALYNKVIRLIEGDDELDPDTLKIAVDMAKKLSIVADDAEEQVIKPVRFLPSRCGECRYRIGVESMVLNGHILDMCQWCKARSCAEEHGYRFNDGKDLLEIPKEIIDELESKNNVKMEDILSGRIDN</sequence>
<dbReference type="EMBL" id="BK059131">
    <property type="protein sequence ID" value="DAE33002.1"/>
    <property type="molecule type" value="Genomic_DNA"/>
</dbReference>